<sequence length="20" mass="2412">MMPIFQTWSYTRIHIGDPMS</sequence>
<organism evidence="1 2">
    <name type="scientific">Gossypium arboreum</name>
    <name type="common">Tree cotton</name>
    <name type="synonym">Gossypium nanking</name>
    <dbReference type="NCBI Taxonomy" id="29729"/>
    <lineage>
        <taxon>Eukaryota</taxon>
        <taxon>Viridiplantae</taxon>
        <taxon>Streptophyta</taxon>
        <taxon>Embryophyta</taxon>
        <taxon>Tracheophyta</taxon>
        <taxon>Spermatophyta</taxon>
        <taxon>Magnoliopsida</taxon>
        <taxon>eudicotyledons</taxon>
        <taxon>Gunneridae</taxon>
        <taxon>Pentapetalae</taxon>
        <taxon>rosids</taxon>
        <taxon>malvids</taxon>
        <taxon>Malvales</taxon>
        <taxon>Malvaceae</taxon>
        <taxon>Malvoideae</taxon>
        <taxon>Gossypium</taxon>
    </lineage>
</organism>
<dbReference type="AlphaFoldDB" id="A0A0B0PXI6"/>
<protein>
    <submittedName>
        <fullName evidence="1">Uncharacterized protein</fullName>
    </submittedName>
</protein>
<proteinExistence type="predicted"/>
<keyword evidence="2" id="KW-1185">Reference proteome</keyword>
<evidence type="ECO:0000313" key="2">
    <source>
        <dbReference type="Proteomes" id="UP000032142"/>
    </source>
</evidence>
<accession>A0A0B0PXI6</accession>
<gene>
    <name evidence="1" type="ORF">F383_10079</name>
</gene>
<evidence type="ECO:0000313" key="1">
    <source>
        <dbReference type="EMBL" id="KHG29735.1"/>
    </source>
</evidence>
<dbReference type="Proteomes" id="UP000032142">
    <property type="component" value="Unassembled WGS sequence"/>
</dbReference>
<reference evidence="2" key="1">
    <citation type="submission" date="2014-09" db="EMBL/GenBank/DDBJ databases">
        <authorList>
            <person name="Mudge J."/>
            <person name="Ramaraj T."/>
            <person name="Lindquist I.E."/>
            <person name="Bharti A.K."/>
            <person name="Sundararajan A."/>
            <person name="Cameron C.T."/>
            <person name="Woodward J.E."/>
            <person name="May G.D."/>
            <person name="Brubaker C."/>
            <person name="Broadhvest J."/>
            <person name="Wilkins T.A."/>
        </authorList>
    </citation>
    <scope>NUCLEOTIDE SEQUENCE</scope>
    <source>
        <strain evidence="2">cv. AKA8401</strain>
    </source>
</reference>
<dbReference type="EMBL" id="KN451615">
    <property type="protein sequence ID" value="KHG29735.1"/>
    <property type="molecule type" value="Genomic_DNA"/>
</dbReference>
<name>A0A0B0PXI6_GOSAR</name>